<dbReference type="InterPro" id="IPR039766">
    <property type="entry name" value="Vps53"/>
</dbReference>
<proteinExistence type="predicted"/>
<protein>
    <submittedName>
        <fullName evidence="4">Vps53</fullName>
    </submittedName>
</protein>
<dbReference type="PANTHER" id="PTHR12820:SF0">
    <property type="entry name" value="VACUOLAR PROTEIN SORTING-ASSOCIATED PROTEIN 53 HOMOLOG"/>
    <property type="match status" value="1"/>
</dbReference>
<feature type="domain" description="Vps53 N-terminal" evidence="3">
    <location>
        <begin position="17"/>
        <end position="508"/>
    </location>
</feature>
<dbReference type="Proteomes" id="UP001281761">
    <property type="component" value="Unassembled WGS sequence"/>
</dbReference>
<keyword evidence="5" id="KW-1185">Reference proteome</keyword>
<evidence type="ECO:0000313" key="5">
    <source>
        <dbReference type="Proteomes" id="UP001281761"/>
    </source>
</evidence>
<accession>A0ABQ9YA87</accession>
<dbReference type="EMBL" id="JARBJD010000022">
    <property type="protein sequence ID" value="KAK2960606.1"/>
    <property type="molecule type" value="Genomic_DNA"/>
</dbReference>
<dbReference type="Pfam" id="PF04100">
    <property type="entry name" value="Vps53_N"/>
    <property type="match status" value="1"/>
</dbReference>
<dbReference type="InterPro" id="IPR007234">
    <property type="entry name" value="Vps53_N"/>
</dbReference>
<reference evidence="4 5" key="1">
    <citation type="journal article" date="2022" name="bioRxiv">
        <title>Genomics of Preaxostyla Flagellates Illuminates Evolutionary Transitions and the Path Towards Mitochondrial Loss.</title>
        <authorList>
            <person name="Novak L.V.F."/>
            <person name="Treitli S.C."/>
            <person name="Pyrih J."/>
            <person name="Halakuc P."/>
            <person name="Pipaliya S.V."/>
            <person name="Vacek V."/>
            <person name="Brzon O."/>
            <person name="Soukal P."/>
            <person name="Eme L."/>
            <person name="Dacks J.B."/>
            <person name="Karnkowska A."/>
            <person name="Elias M."/>
            <person name="Hampl V."/>
        </authorList>
    </citation>
    <scope>NUCLEOTIDE SEQUENCE [LARGE SCALE GENOMIC DNA]</scope>
    <source>
        <strain evidence="4">NAU3</strain>
        <tissue evidence="4">Gut</tissue>
    </source>
</reference>
<evidence type="ECO:0000256" key="1">
    <source>
        <dbReference type="SAM" id="Coils"/>
    </source>
</evidence>
<dbReference type="PANTHER" id="PTHR12820">
    <property type="entry name" value="VACUOLAR SORTING PROTEIN 53"/>
    <property type="match status" value="1"/>
</dbReference>
<evidence type="ECO:0000256" key="2">
    <source>
        <dbReference type="SAM" id="MobiDB-lite"/>
    </source>
</evidence>
<keyword evidence="1" id="KW-0175">Coiled coil</keyword>
<gene>
    <name evidence="4" type="ORF">BLNAU_4504</name>
</gene>
<feature type="coiled-coil region" evidence="1">
    <location>
        <begin position="66"/>
        <end position="93"/>
    </location>
</feature>
<name>A0ABQ9YA87_9EUKA</name>
<comment type="caution">
    <text evidence="4">The sequence shown here is derived from an EMBL/GenBank/DDBJ whole genome shotgun (WGS) entry which is preliminary data.</text>
</comment>
<sequence>MSSGEVSVSWDYLDREDFNPIDFVNSMFKSEESLSQLGRVAVQVKTKIYHLETEINDALNKQSVSRQKGKEELDKAHGAISNLREKIQEIKTKSLDSEQMVKTITSEISHLDLGKKNLQNSISSLNKLQMLITSIDTLQTLVAKRQYPVLKDSLTSTIMLVEFFSKFNIPQITAVIEQYRKLTADLQKYLTADINGLTELGANLSDQETAKLKGACECITVLGDDFRTEITSNVCSTILRPYKREFGELGPKYHFKNVIGRYTWLKKTIQQLDQRKNIFPQCWSLQSHFCYEFCLITKTDIEQLLKQDRNLDPTISGHTDVSIIVNVLEETLRFEEDLEIYVKSLQFSDNEIEALPSNTPQKETEYEDKNFSVLAKKTATKEKKGKDGGADQEWKAQMERAKFLVNIHSPSTEEDKEEFGSEMTGSSAAAIRARWQKESEEKKRKKQMEEAEQKKMMRQKDIELRAQQGDRSGLIPPFTPSFTSLLSSAFIPSLDLVVQQEKKELAALNADLIDKAETAKDEGGAMVYNSAPKLFKRIKTGYTNMKKLSRGKVMFDTSVVFMDSLTDYLRNLVHLLPKSIHRYCDPSRMAVKNFPQYSPDVIILTSEEDTKICTVMNTITYVFTTTEELVKSIVGSLDEEFKSKVSARAPQDVSQQLLTLTQECLCYSILTKAEPSLSQMPVTIQKIQDGGMNTMESPYVREFSEVLVSSLTPLASVFYDIRWKRFIGLLVKNVGERMWTLFSTRVKKLSMTASDQLLVDTENIITTLREIPKILNKPADLLYSQQIQRSFDTLKKTINIIKTHQDLLLSSFTEAFPDGTRESFSKILELKQIKRDQRQTLLDEFDKLKKTKS</sequence>
<evidence type="ECO:0000313" key="4">
    <source>
        <dbReference type="EMBL" id="KAK2960606.1"/>
    </source>
</evidence>
<organism evidence="4 5">
    <name type="scientific">Blattamonas nauphoetae</name>
    <dbReference type="NCBI Taxonomy" id="2049346"/>
    <lineage>
        <taxon>Eukaryota</taxon>
        <taxon>Metamonada</taxon>
        <taxon>Preaxostyla</taxon>
        <taxon>Oxymonadida</taxon>
        <taxon>Blattamonas</taxon>
    </lineage>
</organism>
<feature type="region of interest" description="Disordered" evidence="2">
    <location>
        <begin position="435"/>
        <end position="457"/>
    </location>
</feature>
<evidence type="ECO:0000259" key="3">
    <source>
        <dbReference type="Pfam" id="PF04100"/>
    </source>
</evidence>